<protein>
    <submittedName>
        <fullName evidence="2">ZP domain-containing protein</fullName>
    </submittedName>
</protein>
<accession>A0AC34R965</accession>
<evidence type="ECO:0000313" key="2">
    <source>
        <dbReference type="WBParaSite" id="JU765_v2.g4684.t1"/>
    </source>
</evidence>
<dbReference type="WBParaSite" id="JU765_v2.g4684.t1">
    <property type="protein sequence ID" value="JU765_v2.g4684.t1"/>
    <property type="gene ID" value="JU765_v2.g4684"/>
</dbReference>
<dbReference type="Proteomes" id="UP000887576">
    <property type="component" value="Unplaced"/>
</dbReference>
<reference evidence="2" key="1">
    <citation type="submission" date="2022-11" db="UniProtKB">
        <authorList>
            <consortium name="WormBaseParasite"/>
        </authorList>
    </citation>
    <scope>IDENTIFICATION</scope>
</reference>
<proteinExistence type="predicted"/>
<name>A0AC34R965_9BILA</name>
<evidence type="ECO:0000313" key="1">
    <source>
        <dbReference type="Proteomes" id="UP000887576"/>
    </source>
</evidence>
<sequence length="249" mass="28627">MPFYPIDPFFPIIAIFTPMLSVYSLRVNSLDGPPADNAQLGDRVFHVWECATQNYAVKVYECFVHDGANRRYMLIDENGCSKDRAIMPELIYDPNLNFIYAPSPVFKFSDSNKMFFNCLLYMCPKTDPKCRKAVPPSCGIRSKRFSSLRNGIHQFIRNSSFQDLSRDQIVLRDDPMDPEALLHPIEPPVQPVIHYKPSEPKTCPDDGYSQTSFLILIFCNLITLIIATISLWTLYHRRFSAKLSISNRN</sequence>
<organism evidence="1 2">
    <name type="scientific">Panagrolaimus sp. JU765</name>
    <dbReference type="NCBI Taxonomy" id="591449"/>
    <lineage>
        <taxon>Eukaryota</taxon>
        <taxon>Metazoa</taxon>
        <taxon>Ecdysozoa</taxon>
        <taxon>Nematoda</taxon>
        <taxon>Chromadorea</taxon>
        <taxon>Rhabditida</taxon>
        <taxon>Tylenchina</taxon>
        <taxon>Panagrolaimomorpha</taxon>
        <taxon>Panagrolaimoidea</taxon>
        <taxon>Panagrolaimidae</taxon>
        <taxon>Panagrolaimus</taxon>
    </lineage>
</organism>